<dbReference type="AlphaFoldDB" id="A0AAE0VGI1"/>
<dbReference type="Proteomes" id="UP001195483">
    <property type="component" value="Unassembled WGS sequence"/>
</dbReference>
<reference evidence="1" key="2">
    <citation type="journal article" date="2021" name="Genome Biol. Evol.">
        <title>Developing a high-quality reference genome for a parasitic bivalve with doubly uniparental inheritance (Bivalvia: Unionida).</title>
        <authorList>
            <person name="Smith C.H."/>
        </authorList>
    </citation>
    <scope>NUCLEOTIDE SEQUENCE</scope>
    <source>
        <strain evidence="1">CHS0354</strain>
        <tissue evidence="1">Mantle</tissue>
    </source>
</reference>
<accession>A0AAE0VGI1</accession>
<evidence type="ECO:0000313" key="1">
    <source>
        <dbReference type="EMBL" id="KAK3577094.1"/>
    </source>
</evidence>
<sequence>MTPMVAMIFMASNVKRCNTTEVICTKPGARALYRSPPEIHIKGLIRGRRGTSFTPTLPKVSCRTAMPRLRIAVPVGFDNIEGQNDANIQC</sequence>
<evidence type="ECO:0000313" key="2">
    <source>
        <dbReference type="Proteomes" id="UP001195483"/>
    </source>
</evidence>
<keyword evidence="2" id="KW-1185">Reference proteome</keyword>
<reference evidence="1" key="1">
    <citation type="journal article" date="2021" name="Genome Biol. Evol.">
        <title>A High-Quality Reference Genome for a Parasitic Bivalve with Doubly Uniparental Inheritance (Bivalvia: Unionida).</title>
        <authorList>
            <person name="Smith C.H."/>
        </authorList>
    </citation>
    <scope>NUCLEOTIDE SEQUENCE</scope>
    <source>
        <strain evidence="1">CHS0354</strain>
    </source>
</reference>
<dbReference type="EMBL" id="JAEAOA010002175">
    <property type="protein sequence ID" value="KAK3577094.1"/>
    <property type="molecule type" value="Genomic_DNA"/>
</dbReference>
<organism evidence="1 2">
    <name type="scientific">Potamilus streckersoni</name>
    <dbReference type="NCBI Taxonomy" id="2493646"/>
    <lineage>
        <taxon>Eukaryota</taxon>
        <taxon>Metazoa</taxon>
        <taxon>Spiralia</taxon>
        <taxon>Lophotrochozoa</taxon>
        <taxon>Mollusca</taxon>
        <taxon>Bivalvia</taxon>
        <taxon>Autobranchia</taxon>
        <taxon>Heteroconchia</taxon>
        <taxon>Palaeoheterodonta</taxon>
        <taxon>Unionida</taxon>
        <taxon>Unionoidea</taxon>
        <taxon>Unionidae</taxon>
        <taxon>Ambleminae</taxon>
        <taxon>Lampsilini</taxon>
        <taxon>Potamilus</taxon>
    </lineage>
</organism>
<reference evidence="1" key="3">
    <citation type="submission" date="2023-05" db="EMBL/GenBank/DDBJ databases">
        <authorList>
            <person name="Smith C.H."/>
        </authorList>
    </citation>
    <scope>NUCLEOTIDE SEQUENCE</scope>
    <source>
        <strain evidence="1">CHS0354</strain>
        <tissue evidence="1">Mantle</tissue>
    </source>
</reference>
<proteinExistence type="predicted"/>
<protein>
    <submittedName>
        <fullName evidence="1">Uncharacterized protein</fullName>
    </submittedName>
</protein>
<gene>
    <name evidence="1" type="ORF">CHS0354_037124</name>
</gene>
<name>A0AAE0VGI1_9BIVA</name>
<comment type="caution">
    <text evidence="1">The sequence shown here is derived from an EMBL/GenBank/DDBJ whole genome shotgun (WGS) entry which is preliminary data.</text>
</comment>